<evidence type="ECO:0000313" key="4">
    <source>
        <dbReference type="Proteomes" id="UP001159363"/>
    </source>
</evidence>
<feature type="transmembrane region" description="Helical" evidence="2">
    <location>
        <begin position="45"/>
        <end position="67"/>
    </location>
</feature>
<sequence>MTEIKMIGNTKYEGLEWHDTAATSREDDMLLNKELSWGRLKRRRCAVLCMSLAVGVDYWVTTAFGFVPSREYIRTAMKKRDECVEEGCTMHKILTKRPKQMSMRKMCKVTPKRTAKPAISKMPVFDNISSSTSSEDETSHKQVPLLEKKDFHSDCPVEESTIGRNEKNPVGESPMETDFTNEMSKMLNMFGTDMSKALLAKNKRLEQFTEAKAKHNGRLFIPGTSQDGSYMVERPHGYTEPLTLTDSTSHITKPLQIVVYAEAVPDVPTLEQHVRVTCDAIRVQATNIRKSGAIHDVTRRRLHCFSWSDEALGVCVRVALIAPSLLDLGHSSRFSPTSQSQLILLEGAQKVLNLEQGQFLLHCLAMLFAGLLRSRVPRWKILEKICYLSTEQETASRIINWRQAGGDIMGDSSPLDKRRGVTHTRWQPFHCSRTFSLDNNDFPKHFFLATYTFCGTRVFKPHKLQCYIMSGKCLEEHFKIATQVGRHIMAVNVVGHWRVVTCSCTNGRDDPCTRRMDVHARCMSRATLVYLSSRAVRATDCSVLEGAFFEQRCRNKFLHANNLRGEKYCPEEWDSTHIALGRSAGQESSMVQEIGPDDVQSQWGKI</sequence>
<evidence type="ECO:0000256" key="1">
    <source>
        <dbReference type="SAM" id="MobiDB-lite"/>
    </source>
</evidence>
<keyword evidence="4" id="KW-1185">Reference proteome</keyword>
<dbReference type="Proteomes" id="UP001159363">
    <property type="component" value="Chromosome 14"/>
</dbReference>
<protein>
    <submittedName>
        <fullName evidence="3">Uncharacterized protein</fullName>
    </submittedName>
</protein>
<evidence type="ECO:0000256" key="2">
    <source>
        <dbReference type="SAM" id="Phobius"/>
    </source>
</evidence>
<dbReference type="EMBL" id="JARBHB010000015">
    <property type="protein sequence ID" value="KAJ8868024.1"/>
    <property type="molecule type" value="Genomic_DNA"/>
</dbReference>
<name>A0ABQ9G6D2_9NEOP</name>
<keyword evidence="2" id="KW-0472">Membrane</keyword>
<evidence type="ECO:0000313" key="3">
    <source>
        <dbReference type="EMBL" id="KAJ8868024.1"/>
    </source>
</evidence>
<comment type="caution">
    <text evidence="3">The sequence shown here is derived from an EMBL/GenBank/DDBJ whole genome shotgun (WGS) entry which is preliminary data.</text>
</comment>
<feature type="region of interest" description="Disordered" evidence="1">
    <location>
        <begin position="154"/>
        <end position="175"/>
    </location>
</feature>
<proteinExistence type="predicted"/>
<keyword evidence="2" id="KW-1133">Transmembrane helix</keyword>
<gene>
    <name evidence="3" type="ORF">PR048_031833</name>
</gene>
<reference evidence="3 4" key="1">
    <citation type="submission" date="2023-02" db="EMBL/GenBank/DDBJ databases">
        <title>LHISI_Scaffold_Assembly.</title>
        <authorList>
            <person name="Stuart O.P."/>
            <person name="Cleave R."/>
            <person name="Magrath M.J.L."/>
            <person name="Mikheyev A.S."/>
        </authorList>
    </citation>
    <scope>NUCLEOTIDE SEQUENCE [LARGE SCALE GENOMIC DNA]</scope>
    <source>
        <strain evidence="3">Daus_M_001</strain>
        <tissue evidence="3">Leg muscle</tissue>
    </source>
</reference>
<keyword evidence="2" id="KW-0812">Transmembrane</keyword>
<organism evidence="3 4">
    <name type="scientific">Dryococelus australis</name>
    <dbReference type="NCBI Taxonomy" id="614101"/>
    <lineage>
        <taxon>Eukaryota</taxon>
        <taxon>Metazoa</taxon>
        <taxon>Ecdysozoa</taxon>
        <taxon>Arthropoda</taxon>
        <taxon>Hexapoda</taxon>
        <taxon>Insecta</taxon>
        <taxon>Pterygota</taxon>
        <taxon>Neoptera</taxon>
        <taxon>Polyneoptera</taxon>
        <taxon>Phasmatodea</taxon>
        <taxon>Verophasmatodea</taxon>
        <taxon>Anareolatae</taxon>
        <taxon>Phasmatidae</taxon>
        <taxon>Eurycanthinae</taxon>
        <taxon>Dryococelus</taxon>
    </lineage>
</organism>
<accession>A0ABQ9G6D2</accession>